<dbReference type="WormBase" id="SRAE_X000022200">
    <property type="protein sequence ID" value="SRP01580"/>
    <property type="gene ID" value="WBGene00265778"/>
</dbReference>
<feature type="region of interest" description="Disordered" evidence="1">
    <location>
        <begin position="328"/>
        <end position="370"/>
    </location>
</feature>
<accession>A0A090LRS2</accession>
<dbReference type="RefSeq" id="XP_024510088.1">
    <property type="nucleotide sequence ID" value="XM_024644539.1"/>
</dbReference>
<sequence>MEASPSAGQIFSTGLIPTYTVNGVKKNNEIKPNSFVVQKMNNKPLNYPVSLNKNTILENSQTYQDVQCNQFTNLQQCNSTYNNNDTISFNNKLINEANQDTLERKINQVELFNPTKNNNQVTTSNNLKISNQSKTNDNNSQYKLEFIVKNDKYQFVKLEHVMLSSYDVSIKIMEVPTAKSPKNKDIDNRVNISKTIEIEPSLTMNIENGNITIVPDGKYTISSGITLKKMSPINNKVMNKDFSQIILLSPNKNNIQLTSQNNFLTKSLVNVPNESNIFPSSKNSFRNQCYLQKNSCKLDESSLNLKQLNKSPSITTKKGKGRILKSEKIPRKDGKKNSTTRSVQSLQGKTTTPKSKHICPPKSNNFIKNGTSNNSNNILFRPIPEKFLKPSSI</sequence>
<name>A0A090LRS2_STRRB</name>
<evidence type="ECO:0000313" key="4">
    <source>
        <dbReference type="WBParaSite" id="SRAE_X000022200.1"/>
    </source>
</evidence>
<dbReference type="Proteomes" id="UP000035682">
    <property type="component" value="Unplaced"/>
</dbReference>
<proteinExistence type="predicted"/>
<reference evidence="4" key="2">
    <citation type="submission" date="2020-12" db="UniProtKB">
        <authorList>
            <consortium name="WormBaseParasite"/>
        </authorList>
    </citation>
    <scope>IDENTIFICATION</scope>
</reference>
<reference evidence="2 3" key="1">
    <citation type="submission" date="2014-09" db="EMBL/GenBank/DDBJ databases">
        <authorList>
            <person name="Martin A.A."/>
        </authorList>
    </citation>
    <scope>NUCLEOTIDE SEQUENCE</scope>
    <source>
        <strain evidence="3">ED321</strain>
        <strain evidence="2">ED321 Heterogonic</strain>
    </source>
</reference>
<evidence type="ECO:0000313" key="2">
    <source>
        <dbReference type="EMBL" id="CEF70892.1"/>
    </source>
</evidence>
<organism evidence="2">
    <name type="scientific">Strongyloides ratti</name>
    <name type="common">Parasitic roundworm</name>
    <dbReference type="NCBI Taxonomy" id="34506"/>
    <lineage>
        <taxon>Eukaryota</taxon>
        <taxon>Metazoa</taxon>
        <taxon>Ecdysozoa</taxon>
        <taxon>Nematoda</taxon>
        <taxon>Chromadorea</taxon>
        <taxon>Rhabditida</taxon>
        <taxon>Tylenchina</taxon>
        <taxon>Panagrolaimomorpha</taxon>
        <taxon>Strongyloidoidea</taxon>
        <taxon>Strongyloididae</taxon>
        <taxon>Strongyloides</taxon>
    </lineage>
</organism>
<dbReference type="GeneID" id="36383272"/>
<evidence type="ECO:0000313" key="3">
    <source>
        <dbReference type="Proteomes" id="UP000035682"/>
    </source>
</evidence>
<evidence type="ECO:0000256" key="1">
    <source>
        <dbReference type="SAM" id="MobiDB-lite"/>
    </source>
</evidence>
<evidence type="ECO:0000313" key="5">
    <source>
        <dbReference type="WormBase" id="SRAE_X000022200"/>
    </source>
</evidence>
<gene>
    <name evidence="2 4 5" type="ORF">SRAE_X000022200</name>
</gene>
<keyword evidence="3" id="KW-1185">Reference proteome</keyword>
<dbReference type="AlphaFoldDB" id="A0A090LRS2"/>
<dbReference type="EMBL" id="LN609530">
    <property type="protein sequence ID" value="CEF70892.1"/>
    <property type="molecule type" value="Genomic_DNA"/>
</dbReference>
<feature type="compositionally biased region" description="Polar residues" evidence="1">
    <location>
        <begin position="337"/>
        <end position="353"/>
    </location>
</feature>
<protein>
    <submittedName>
        <fullName evidence="2 4">Uncharacterized protein</fullName>
    </submittedName>
</protein>
<dbReference type="CTD" id="36383272"/>
<dbReference type="WBParaSite" id="SRAE_X000022200.1">
    <property type="protein sequence ID" value="SRAE_X000022200.1"/>
    <property type="gene ID" value="WBGene00265778"/>
</dbReference>